<organism evidence="7 8">
    <name type="scientific">Simiduia agarivorans (strain DSM 21679 / JCM 13881 / BCRC 17597 / SA1)</name>
    <dbReference type="NCBI Taxonomy" id="1117647"/>
    <lineage>
        <taxon>Bacteria</taxon>
        <taxon>Pseudomonadati</taxon>
        <taxon>Pseudomonadota</taxon>
        <taxon>Gammaproteobacteria</taxon>
        <taxon>Cellvibrionales</taxon>
        <taxon>Cellvibrionaceae</taxon>
        <taxon>Simiduia</taxon>
    </lineage>
</organism>
<gene>
    <name evidence="7" type="ordered locus">M5M_16425</name>
</gene>
<evidence type="ECO:0000256" key="4">
    <source>
        <dbReference type="ARBA" id="ARBA00022801"/>
    </source>
</evidence>
<accession>K4KQ65</accession>
<keyword evidence="8" id="KW-1185">Reference proteome</keyword>
<sequence>MNTVSVDFLKVGHCNHLACMAVRDAACQSTEFPSYCALISHPTLGHLLFDTGYANHFDSACARYPEKLYKQLLPIHLPHDEQLCVQLQQRHILPAQIAGVIISHFHGDHVAGLKDFPKARFIASRADCMHLQSLGRWRATTQGILPGLLPTDFWPRVQYADTFAPLDLPGWMAPFDRGWDMAGDGSLLLIDLSGHSAGQLGLLLPHSQQGPVLLCADACWSLPACQRGALPSPLVGFFTANWRRYKHTFTNLSTLSRREPELSILPSHCPDAFRKFHGKH</sequence>
<dbReference type="KEGG" id="saga:M5M_16425"/>
<proteinExistence type="inferred from homology"/>
<reference evidence="7 8" key="1">
    <citation type="journal article" date="2013" name="Genome Announc.">
        <title>Complete genome sequence of Simiduia agarivorans SA1(T), a marine bacterium able to degrade a variety of polysaccharides.</title>
        <authorList>
            <person name="Lin S.Y."/>
            <person name="Shieh W.Y."/>
            <person name="Chen J.S."/>
            <person name="Tang S.L."/>
        </authorList>
    </citation>
    <scope>NUCLEOTIDE SEQUENCE [LARGE SCALE GENOMIC DNA]</scope>
    <source>
        <strain evidence="8">DSM 21679 / JCM 13881 / BCRC 17597 / SA1</strain>
    </source>
</reference>
<evidence type="ECO:0000256" key="1">
    <source>
        <dbReference type="ARBA" id="ARBA00001947"/>
    </source>
</evidence>
<protein>
    <submittedName>
        <fullName evidence="7">Metallo-beta-lactamase domain-containing protein</fullName>
    </submittedName>
</protein>
<dbReference type="Proteomes" id="UP000000466">
    <property type="component" value="Chromosome"/>
</dbReference>
<keyword evidence="4" id="KW-0378">Hydrolase</keyword>
<dbReference type="RefSeq" id="WP_015048568.1">
    <property type="nucleotide sequence ID" value="NC_018868.3"/>
</dbReference>
<dbReference type="eggNOG" id="COG0491">
    <property type="taxonomic scope" value="Bacteria"/>
</dbReference>
<evidence type="ECO:0000313" key="7">
    <source>
        <dbReference type="EMBL" id="AFV00416.1"/>
    </source>
</evidence>
<dbReference type="Pfam" id="PF00753">
    <property type="entry name" value="Lactamase_B"/>
    <property type="match status" value="1"/>
</dbReference>
<dbReference type="GO" id="GO:0016787">
    <property type="term" value="F:hydrolase activity"/>
    <property type="evidence" value="ECO:0007669"/>
    <property type="project" value="UniProtKB-KW"/>
</dbReference>
<dbReference type="STRING" id="1117647.M5M_16425"/>
<evidence type="ECO:0000256" key="2">
    <source>
        <dbReference type="ARBA" id="ARBA00007749"/>
    </source>
</evidence>
<dbReference type="PANTHER" id="PTHR42978">
    <property type="entry name" value="QUORUM-QUENCHING LACTONASE YTNP-RELATED-RELATED"/>
    <property type="match status" value="1"/>
</dbReference>
<evidence type="ECO:0000256" key="5">
    <source>
        <dbReference type="ARBA" id="ARBA00022833"/>
    </source>
</evidence>
<dbReference type="SMART" id="SM00849">
    <property type="entry name" value="Lactamase_B"/>
    <property type="match status" value="1"/>
</dbReference>
<name>K4KQ65_SIMAS</name>
<evidence type="ECO:0000256" key="3">
    <source>
        <dbReference type="ARBA" id="ARBA00022723"/>
    </source>
</evidence>
<dbReference type="InterPro" id="IPR001279">
    <property type="entry name" value="Metallo-B-lactamas"/>
</dbReference>
<dbReference type="CDD" id="cd07730">
    <property type="entry name" value="metallo-hydrolase-like_MBL-fold"/>
    <property type="match status" value="1"/>
</dbReference>
<dbReference type="GO" id="GO:0046872">
    <property type="term" value="F:metal ion binding"/>
    <property type="evidence" value="ECO:0007669"/>
    <property type="project" value="UniProtKB-KW"/>
</dbReference>
<feature type="domain" description="Metallo-beta-lactamase" evidence="6">
    <location>
        <begin position="33"/>
        <end position="268"/>
    </location>
</feature>
<dbReference type="HOGENOM" id="CLU_030571_3_4_6"/>
<dbReference type="PANTHER" id="PTHR42978:SF2">
    <property type="entry name" value="102 KBASES UNSTABLE REGION: FROM 1 TO 119443"/>
    <property type="match status" value="1"/>
</dbReference>
<evidence type="ECO:0000259" key="6">
    <source>
        <dbReference type="SMART" id="SM00849"/>
    </source>
</evidence>
<dbReference type="Gene3D" id="3.60.15.10">
    <property type="entry name" value="Ribonuclease Z/Hydroxyacylglutathione hydrolase-like"/>
    <property type="match status" value="1"/>
</dbReference>
<dbReference type="AlphaFoldDB" id="K4KQ65"/>
<comment type="similarity">
    <text evidence="2">Belongs to the metallo-beta-lactamase superfamily.</text>
</comment>
<comment type="cofactor">
    <cofactor evidence="1">
        <name>Zn(2+)</name>
        <dbReference type="ChEBI" id="CHEBI:29105"/>
    </cofactor>
</comment>
<dbReference type="InterPro" id="IPR051013">
    <property type="entry name" value="MBL_superfamily_lactonases"/>
</dbReference>
<evidence type="ECO:0000313" key="8">
    <source>
        <dbReference type="Proteomes" id="UP000000466"/>
    </source>
</evidence>
<keyword evidence="3" id="KW-0479">Metal-binding</keyword>
<dbReference type="SUPFAM" id="SSF56281">
    <property type="entry name" value="Metallo-hydrolase/oxidoreductase"/>
    <property type="match status" value="1"/>
</dbReference>
<dbReference type="InterPro" id="IPR036866">
    <property type="entry name" value="RibonucZ/Hydroxyglut_hydro"/>
</dbReference>
<dbReference type="EMBL" id="CP003746">
    <property type="protein sequence ID" value="AFV00416.1"/>
    <property type="molecule type" value="Genomic_DNA"/>
</dbReference>
<dbReference type="OrthoDB" id="5443440at2"/>
<keyword evidence="5" id="KW-0862">Zinc</keyword>